<evidence type="ECO:0000313" key="3">
    <source>
        <dbReference type="Proteomes" id="UP000655523"/>
    </source>
</evidence>
<dbReference type="Proteomes" id="UP000655523">
    <property type="component" value="Unassembled WGS sequence"/>
</dbReference>
<comment type="caution">
    <text evidence="2">The sequence shown here is derived from an EMBL/GenBank/DDBJ whole genome shotgun (WGS) entry which is preliminary data.</text>
</comment>
<dbReference type="EMBL" id="WOEZ01000347">
    <property type="protein sequence ID" value="NPT62598.1"/>
    <property type="molecule type" value="Genomic_DNA"/>
</dbReference>
<organism evidence="2 3">
    <name type="scientific">Paraburkholderia elongata</name>
    <dbReference type="NCBI Taxonomy" id="2675747"/>
    <lineage>
        <taxon>Bacteria</taxon>
        <taxon>Pseudomonadati</taxon>
        <taxon>Pseudomonadota</taxon>
        <taxon>Betaproteobacteria</taxon>
        <taxon>Burkholderiales</taxon>
        <taxon>Burkholderiaceae</taxon>
        <taxon>Paraburkholderia</taxon>
    </lineage>
</organism>
<dbReference type="Pfam" id="PF13472">
    <property type="entry name" value="Lipase_GDSL_2"/>
    <property type="match status" value="1"/>
</dbReference>
<dbReference type="RefSeq" id="WP_236002585.1">
    <property type="nucleotide sequence ID" value="NZ_WOEZ01000347.1"/>
</dbReference>
<dbReference type="GO" id="GO:0016788">
    <property type="term" value="F:hydrolase activity, acting on ester bonds"/>
    <property type="evidence" value="ECO:0007669"/>
    <property type="project" value="UniProtKB-ARBA"/>
</dbReference>
<dbReference type="Gene3D" id="3.40.50.1110">
    <property type="entry name" value="SGNH hydrolase"/>
    <property type="match status" value="1"/>
</dbReference>
<dbReference type="CDD" id="cd00229">
    <property type="entry name" value="SGNH_hydrolase"/>
    <property type="match status" value="1"/>
</dbReference>
<dbReference type="AlphaFoldDB" id="A0A972NZ89"/>
<keyword evidence="3" id="KW-1185">Reference proteome</keyword>
<accession>A0A972NZ89</accession>
<sequence>MESHSRSNDARLRSLGLRRWRRIQSRTPVAASTPAKPAVQLPIKVSWRGDSTGYGICTAQQYAPSYRCPQTPAMLAQADFDNALWTGVVLVVDQSAPGSTFKQDLSGTGEYAATAYGTGQTLATVLASGDADFSIIVTNEGINDETVEGDTPDQYKVDAQNWITTVQAAGKVALLLEENPIAPTSVACATCTDAFYDATAFVAAEHAAAGMYGVSVAPLYNAFIHVPQWNLTLLGPDGVHPNQDGYIYKEQQYLPTLLAAVKQMLGK</sequence>
<name>A0A972NZ89_9BURK</name>
<dbReference type="InterPro" id="IPR036514">
    <property type="entry name" value="SGNH_hydro_sf"/>
</dbReference>
<protein>
    <recommendedName>
        <fullName evidence="1">SGNH hydrolase-type esterase domain-containing protein</fullName>
    </recommendedName>
</protein>
<feature type="domain" description="SGNH hydrolase-type esterase" evidence="1">
    <location>
        <begin position="49"/>
        <end position="246"/>
    </location>
</feature>
<proteinExistence type="predicted"/>
<dbReference type="InterPro" id="IPR013830">
    <property type="entry name" value="SGNH_hydro"/>
</dbReference>
<evidence type="ECO:0000259" key="1">
    <source>
        <dbReference type="Pfam" id="PF13472"/>
    </source>
</evidence>
<dbReference type="SUPFAM" id="SSF52266">
    <property type="entry name" value="SGNH hydrolase"/>
    <property type="match status" value="1"/>
</dbReference>
<gene>
    <name evidence="2" type="ORF">GNZ13_51030</name>
</gene>
<evidence type="ECO:0000313" key="2">
    <source>
        <dbReference type="EMBL" id="NPT62598.1"/>
    </source>
</evidence>
<reference evidence="2 3" key="1">
    <citation type="submission" date="2019-11" db="EMBL/GenBank/DDBJ databases">
        <title>Metabolism of dissolved organic matter in forest soils.</title>
        <authorList>
            <person name="Cyle K.T."/>
            <person name="Wilhelm R.C."/>
            <person name="Martinez C.E."/>
        </authorList>
    </citation>
    <scope>NUCLEOTIDE SEQUENCE [LARGE SCALE GENOMIC DNA]</scope>
    <source>
        <strain evidence="2 3">5N</strain>
    </source>
</reference>